<accession>X1PTT9</accession>
<organism evidence="1">
    <name type="scientific">marine sediment metagenome</name>
    <dbReference type="NCBI Taxonomy" id="412755"/>
    <lineage>
        <taxon>unclassified sequences</taxon>
        <taxon>metagenomes</taxon>
        <taxon>ecological metagenomes</taxon>
    </lineage>
</organism>
<protein>
    <submittedName>
        <fullName evidence="1">Uncharacterized protein</fullName>
    </submittedName>
</protein>
<dbReference type="AlphaFoldDB" id="X1PTT9"/>
<comment type="caution">
    <text evidence="1">The sequence shown here is derived from an EMBL/GenBank/DDBJ whole genome shotgun (WGS) entry which is preliminary data.</text>
</comment>
<gene>
    <name evidence="1" type="ORF">S06H3_48492</name>
</gene>
<feature type="non-terminal residue" evidence="1">
    <location>
        <position position="1"/>
    </location>
</feature>
<dbReference type="EMBL" id="BARV01030538">
    <property type="protein sequence ID" value="GAI42495.1"/>
    <property type="molecule type" value="Genomic_DNA"/>
</dbReference>
<sequence>PTKEAWLSWADGIEFELEQIEEEFEAIIVPELVVLPETVKTIVRDIIDGDTIDTSLDAEDAVTGREIKLPEYRETILSINAILIL</sequence>
<reference evidence="1" key="1">
    <citation type="journal article" date="2014" name="Front. Microbiol.">
        <title>High frequency of phylogenetically diverse reductive dehalogenase-homologous genes in deep subseafloor sedimentary metagenomes.</title>
        <authorList>
            <person name="Kawai M."/>
            <person name="Futagami T."/>
            <person name="Toyoda A."/>
            <person name="Takaki Y."/>
            <person name="Nishi S."/>
            <person name="Hori S."/>
            <person name="Arai W."/>
            <person name="Tsubouchi T."/>
            <person name="Morono Y."/>
            <person name="Uchiyama I."/>
            <person name="Ito T."/>
            <person name="Fujiyama A."/>
            <person name="Inagaki F."/>
            <person name="Takami H."/>
        </authorList>
    </citation>
    <scope>NUCLEOTIDE SEQUENCE</scope>
    <source>
        <strain evidence="1">Expedition CK06-06</strain>
    </source>
</reference>
<proteinExistence type="predicted"/>
<evidence type="ECO:0000313" key="1">
    <source>
        <dbReference type="EMBL" id="GAI42495.1"/>
    </source>
</evidence>
<name>X1PTT9_9ZZZZ</name>